<sequence>MSRVRGFDLVTLAMCIGVGIYTGNKFFTPLVVDQLQKDGNLRSDIPVPEFDADGNRKDVQRELESLKEKLQETKSQ</sequence>
<accession>A0AAV5QK06</accession>
<dbReference type="Proteomes" id="UP001360560">
    <property type="component" value="Unassembled WGS sequence"/>
</dbReference>
<dbReference type="RefSeq" id="XP_064852290.1">
    <property type="nucleotide sequence ID" value="XM_064996218.1"/>
</dbReference>
<name>A0AAV5QK06_9ASCO</name>
<evidence type="ECO:0000313" key="2">
    <source>
        <dbReference type="Proteomes" id="UP001360560"/>
    </source>
</evidence>
<dbReference type="AlphaFoldDB" id="A0AAV5QK06"/>
<evidence type="ECO:0000313" key="1">
    <source>
        <dbReference type="EMBL" id="GMM35290.1"/>
    </source>
</evidence>
<dbReference type="GeneID" id="90073269"/>
<reference evidence="1 2" key="1">
    <citation type="journal article" date="2023" name="Elife">
        <title>Identification of key yeast species and microbe-microbe interactions impacting larval growth of Drosophila in the wild.</title>
        <authorList>
            <person name="Mure A."/>
            <person name="Sugiura Y."/>
            <person name="Maeda R."/>
            <person name="Honda K."/>
            <person name="Sakurai N."/>
            <person name="Takahashi Y."/>
            <person name="Watada M."/>
            <person name="Katoh T."/>
            <person name="Gotoh A."/>
            <person name="Gotoh Y."/>
            <person name="Taniguchi I."/>
            <person name="Nakamura K."/>
            <person name="Hayashi T."/>
            <person name="Katayama T."/>
            <person name="Uemura T."/>
            <person name="Hattori Y."/>
        </authorList>
    </citation>
    <scope>NUCLEOTIDE SEQUENCE [LARGE SCALE GENOMIC DNA]</scope>
    <source>
        <strain evidence="1 2">SC-9</strain>
    </source>
</reference>
<proteinExistence type="predicted"/>
<organism evidence="1 2">
    <name type="scientific">Saccharomycopsis crataegensis</name>
    <dbReference type="NCBI Taxonomy" id="43959"/>
    <lineage>
        <taxon>Eukaryota</taxon>
        <taxon>Fungi</taxon>
        <taxon>Dikarya</taxon>
        <taxon>Ascomycota</taxon>
        <taxon>Saccharomycotina</taxon>
        <taxon>Saccharomycetes</taxon>
        <taxon>Saccharomycopsidaceae</taxon>
        <taxon>Saccharomycopsis</taxon>
    </lineage>
</organism>
<dbReference type="EMBL" id="BTFZ01000006">
    <property type="protein sequence ID" value="GMM35290.1"/>
    <property type="molecule type" value="Genomic_DNA"/>
</dbReference>
<gene>
    <name evidence="1" type="ORF">DASC09_026150</name>
</gene>
<protein>
    <submittedName>
        <fullName evidence="1">Ecm19 protein</fullName>
    </submittedName>
</protein>
<comment type="caution">
    <text evidence="1">The sequence shown here is derived from an EMBL/GenBank/DDBJ whole genome shotgun (WGS) entry which is preliminary data.</text>
</comment>
<keyword evidence="2" id="KW-1185">Reference proteome</keyword>